<proteinExistence type="predicted"/>
<dbReference type="Proteomes" id="UP000321570">
    <property type="component" value="Unassembled WGS sequence"/>
</dbReference>
<feature type="region of interest" description="Disordered" evidence="1">
    <location>
        <begin position="1"/>
        <end position="32"/>
    </location>
</feature>
<protein>
    <submittedName>
        <fullName evidence="2 6">Uncharacterized protein</fullName>
    </submittedName>
</protein>
<evidence type="ECO:0000313" key="2">
    <source>
        <dbReference type="EMBL" id="VDL18974.1"/>
    </source>
</evidence>
<dbReference type="Proteomes" id="UP000274504">
    <property type="component" value="Unassembled WGS sequence"/>
</dbReference>
<accession>A0A0R3SAU5</accession>
<reference evidence="3 5" key="3">
    <citation type="submission" date="2019-07" db="EMBL/GenBank/DDBJ databases">
        <authorList>
            <person name="Jastrzebski P J."/>
            <person name="Paukszto L."/>
            <person name="Jastrzebski P J."/>
        </authorList>
    </citation>
    <scope>NUCLEOTIDE SEQUENCE [LARGE SCALE GENOMIC DNA]</scope>
    <source>
        <strain evidence="3 5">WMS-il1</strain>
    </source>
</reference>
<organism evidence="6">
    <name type="scientific">Hymenolepis diminuta</name>
    <name type="common">Rat tapeworm</name>
    <dbReference type="NCBI Taxonomy" id="6216"/>
    <lineage>
        <taxon>Eukaryota</taxon>
        <taxon>Metazoa</taxon>
        <taxon>Spiralia</taxon>
        <taxon>Lophotrochozoa</taxon>
        <taxon>Platyhelminthes</taxon>
        <taxon>Cestoda</taxon>
        <taxon>Eucestoda</taxon>
        <taxon>Cyclophyllidea</taxon>
        <taxon>Hymenolepididae</taxon>
        <taxon>Hymenolepis</taxon>
    </lineage>
</organism>
<evidence type="ECO:0000313" key="6">
    <source>
        <dbReference type="WBParaSite" id="HDID_0000151201-mRNA-1"/>
    </source>
</evidence>
<keyword evidence="5" id="KW-1185">Reference proteome</keyword>
<reference evidence="6" key="1">
    <citation type="submission" date="2017-02" db="UniProtKB">
        <authorList>
            <consortium name="WormBaseParasite"/>
        </authorList>
    </citation>
    <scope>IDENTIFICATION</scope>
</reference>
<feature type="compositionally biased region" description="Polar residues" evidence="1">
    <location>
        <begin position="9"/>
        <end position="18"/>
    </location>
</feature>
<name>A0A0R3SAU5_HYMDI</name>
<evidence type="ECO:0000256" key="1">
    <source>
        <dbReference type="SAM" id="MobiDB-lite"/>
    </source>
</evidence>
<evidence type="ECO:0000313" key="3">
    <source>
        <dbReference type="EMBL" id="VUZ48231.1"/>
    </source>
</evidence>
<evidence type="ECO:0000313" key="4">
    <source>
        <dbReference type="Proteomes" id="UP000274504"/>
    </source>
</evidence>
<evidence type="ECO:0000313" key="5">
    <source>
        <dbReference type="Proteomes" id="UP000321570"/>
    </source>
</evidence>
<sequence>MPTPKKGSLSKNSSTCESANEGLPRGIQQSKPTLKEQLEALENLRQSRYDLFNQLRCIRHTMQNLMYTASSIFGHCHRAIKTGWVSYEEEEEDEEISDAYSDYYS</sequence>
<gene>
    <name evidence="2" type="ORF">HDID_LOCUS1513</name>
    <name evidence="3" type="ORF">WMSIL1_LOCUS7583</name>
</gene>
<dbReference type="EMBL" id="UYSG01000284">
    <property type="protein sequence ID" value="VDL18974.1"/>
    <property type="molecule type" value="Genomic_DNA"/>
</dbReference>
<dbReference type="AlphaFoldDB" id="A0A0R3SAU5"/>
<reference evidence="2 4" key="2">
    <citation type="submission" date="2018-11" db="EMBL/GenBank/DDBJ databases">
        <authorList>
            <consortium name="Pathogen Informatics"/>
        </authorList>
    </citation>
    <scope>NUCLEOTIDE SEQUENCE [LARGE SCALE GENOMIC DNA]</scope>
</reference>
<dbReference type="WBParaSite" id="HDID_0000151201-mRNA-1">
    <property type="protein sequence ID" value="HDID_0000151201-mRNA-1"/>
    <property type="gene ID" value="HDID_0000151201"/>
</dbReference>
<dbReference type="EMBL" id="CABIJS010000277">
    <property type="protein sequence ID" value="VUZ48231.1"/>
    <property type="molecule type" value="Genomic_DNA"/>
</dbReference>